<dbReference type="KEGG" id="taa:NMY3_03436"/>
<dbReference type="AlphaFoldDB" id="A0A654M4Y9"/>
<dbReference type="Proteomes" id="UP000058925">
    <property type="component" value="Chromosome"/>
</dbReference>
<organism evidence="2 3">
    <name type="scientific">Candidatus Nitrosocosmicus oleophilus</name>
    <dbReference type="NCBI Taxonomy" id="1353260"/>
    <lineage>
        <taxon>Archaea</taxon>
        <taxon>Nitrososphaerota</taxon>
        <taxon>Nitrososphaeria</taxon>
        <taxon>Nitrososphaerales</taxon>
        <taxon>Nitrososphaeraceae</taxon>
        <taxon>Candidatus Nitrosocosmicus</taxon>
    </lineage>
</organism>
<feature type="region of interest" description="Disordered" evidence="1">
    <location>
        <begin position="58"/>
        <end position="89"/>
    </location>
</feature>
<dbReference type="RefSeq" id="WP_196816658.1">
    <property type="nucleotide sequence ID" value="NZ_CP012850.1"/>
</dbReference>
<dbReference type="EMBL" id="CP012850">
    <property type="protein sequence ID" value="ALI37619.1"/>
    <property type="molecule type" value="Genomic_DNA"/>
</dbReference>
<proteinExistence type="predicted"/>
<dbReference type="GeneID" id="60423272"/>
<sequence length="89" mass="9162">MSTITKTPIIIAVLAIASLFVAGPVSMSMDELNVYASKKSDAASQGLLQGQLTDQSSEVFSENGSSTASGNNVDLSLNLNDGQNALGQQ</sequence>
<evidence type="ECO:0000313" key="3">
    <source>
        <dbReference type="Proteomes" id="UP000058925"/>
    </source>
</evidence>
<dbReference type="OrthoDB" id="10706at2157"/>
<evidence type="ECO:0000256" key="1">
    <source>
        <dbReference type="SAM" id="MobiDB-lite"/>
    </source>
</evidence>
<gene>
    <name evidence="2" type="ORF">NMY3_03436</name>
</gene>
<name>A0A654M4Y9_9ARCH</name>
<evidence type="ECO:0000313" key="2">
    <source>
        <dbReference type="EMBL" id="ALI37619.1"/>
    </source>
</evidence>
<keyword evidence="3" id="KW-1185">Reference proteome</keyword>
<protein>
    <submittedName>
        <fullName evidence="2">Uncharacterized protein</fullName>
    </submittedName>
</protein>
<accession>A0A654M4Y9</accession>
<reference evidence="3" key="1">
    <citation type="submission" date="2015-10" db="EMBL/GenBank/DDBJ databases">
        <title>Niche specialization of a soil ammonia-oxidizing archaeon, Candidatus Nitrosocosmicus oleophilus.</title>
        <authorList>
            <person name="Jung M.-Y."/>
            <person name="Rhee S.-K."/>
        </authorList>
    </citation>
    <scope>NUCLEOTIDE SEQUENCE [LARGE SCALE GENOMIC DNA]</scope>
    <source>
        <strain evidence="3">MY3</strain>
    </source>
</reference>